<dbReference type="EC" id="2.7.13.3" evidence="2"/>
<keyword evidence="3" id="KW-0597">Phosphoprotein</keyword>
<feature type="transmembrane region" description="Helical" evidence="9">
    <location>
        <begin position="222"/>
        <end position="245"/>
    </location>
</feature>
<protein>
    <recommendedName>
        <fullName evidence="2">histidine kinase</fullName>
        <ecNumber evidence="2">2.7.13.3</ecNumber>
    </recommendedName>
</protein>
<dbReference type="RefSeq" id="WP_375737056.1">
    <property type="nucleotide sequence ID" value="NZ_JBCGDC010000214.1"/>
</dbReference>
<comment type="caution">
    <text evidence="11">The sequence shown here is derived from an EMBL/GenBank/DDBJ whole genome shotgun (WGS) entry which is preliminary data.</text>
</comment>
<dbReference type="InterPro" id="IPR036890">
    <property type="entry name" value="HATPase_C_sf"/>
</dbReference>
<evidence type="ECO:0000256" key="1">
    <source>
        <dbReference type="ARBA" id="ARBA00000085"/>
    </source>
</evidence>
<accession>A0ABV5D259</accession>
<comment type="catalytic activity">
    <reaction evidence="1">
        <text>ATP + protein L-histidine = ADP + protein N-phospho-L-histidine.</text>
        <dbReference type="EC" id="2.7.13.3"/>
    </reaction>
</comment>
<dbReference type="Proteomes" id="UP001582793">
    <property type="component" value="Unassembled WGS sequence"/>
</dbReference>
<keyword evidence="7" id="KW-0067">ATP-binding</keyword>
<dbReference type="SUPFAM" id="SSF55874">
    <property type="entry name" value="ATPase domain of HSP90 chaperone/DNA topoisomerase II/histidine kinase"/>
    <property type="match status" value="1"/>
</dbReference>
<dbReference type="Gene3D" id="3.30.565.10">
    <property type="entry name" value="Histidine kinase-like ATPase, C-terminal domain"/>
    <property type="match status" value="1"/>
</dbReference>
<feature type="domain" description="Signal transduction histidine kinase subgroup 3 dimerisation and phosphoacceptor" evidence="10">
    <location>
        <begin position="3"/>
        <end position="62"/>
    </location>
</feature>
<keyword evidence="12" id="KW-1185">Reference proteome</keyword>
<organism evidence="11 12">
    <name type="scientific">Polymorphospora lycopeni</name>
    <dbReference type="NCBI Taxonomy" id="3140240"/>
    <lineage>
        <taxon>Bacteria</taxon>
        <taxon>Bacillati</taxon>
        <taxon>Actinomycetota</taxon>
        <taxon>Actinomycetes</taxon>
        <taxon>Micromonosporales</taxon>
        <taxon>Micromonosporaceae</taxon>
        <taxon>Polymorphospora</taxon>
    </lineage>
</organism>
<dbReference type="PANTHER" id="PTHR24421:SF10">
    <property type="entry name" value="NITRATE_NITRITE SENSOR PROTEIN NARQ"/>
    <property type="match status" value="1"/>
</dbReference>
<reference evidence="11 12" key="1">
    <citation type="submission" date="2024-04" db="EMBL/GenBank/DDBJ databases">
        <title>Polymorphospora sp. isolated from Baiyangdian Lake in Xiong'an New Area.</title>
        <authorList>
            <person name="Zhang X."/>
            <person name="Liu J."/>
        </authorList>
    </citation>
    <scope>NUCLEOTIDE SEQUENCE [LARGE SCALE GENOMIC DNA]</scope>
    <source>
        <strain evidence="11 12">2-325</strain>
    </source>
</reference>
<keyword evidence="8" id="KW-0902">Two-component regulatory system</keyword>
<sequence length="331" mass="34898">MLLAEELHDDLGHALSLVALNLGRLELEPGIEESRRDSIAASRRQVADAVARLGASVEVLRSGRSPALASRHRHIDLDELMADARAAGAVIEVAGQPSPARVAGFGAATVFRVMQEGVTNAVKHAPGKPVTVRFDDAGDRLRIVVTNELPAGYGRTGDEVGYGLLALGERVRLAGGTVETTDSDVFTLSVMLPREGTVAADRPASVRQAPNEVRRARRRSTALIWAAALVPVVAVGCIAVAVQLLTMQQAREAKLEPAVFARIEPGDARVEVESLLPAGELDRDDDPPAGGDCSYYAVTSNPLDDASGDYYRICFDGGVVVSADLLSAGHG</sequence>
<evidence type="ECO:0000256" key="2">
    <source>
        <dbReference type="ARBA" id="ARBA00012438"/>
    </source>
</evidence>
<keyword evidence="9" id="KW-1133">Transmembrane helix</keyword>
<evidence type="ECO:0000256" key="6">
    <source>
        <dbReference type="ARBA" id="ARBA00022777"/>
    </source>
</evidence>
<keyword evidence="5" id="KW-0547">Nucleotide-binding</keyword>
<evidence type="ECO:0000313" key="11">
    <source>
        <dbReference type="EMBL" id="MFB6398220.1"/>
    </source>
</evidence>
<evidence type="ECO:0000259" key="10">
    <source>
        <dbReference type="Pfam" id="PF07730"/>
    </source>
</evidence>
<dbReference type="Pfam" id="PF07730">
    <property type="entry name" value="HisKA_3"/>
    <property type="match status" value="1"/>
</dbReference>
<evidence type="ECO:0000256" key="8">
    <source>
        <dbReference type="ARBA" id="ARBA00023012"/>
    </source>
</evidence>
<proteinExistence type="predicted"/>
<evidence type="ECO:0000256" key="4">
    <source>
        <dbReference type="ARBA" id="ARBA00022679"/>
    </source>
</evidence>
<evidence type="ECO:0000256" key="3">
    <source>
        <dbReference type="ARBA" id="ARBA00022553"/>
    </source>
</evidence>
<evidence type="ECO:0000256" key="7">
    <source>
        <dbReference type="ARBA" id="ARBA00022840"/>
    </source>
</evidence>
<dbReference type="GO" id="GO:0016301">
    <property type="term" value="F:kinase activity"/>
    <property type="evidence" value="ECO:0007669"/>
    <property type="project" value="UniProtKB-KW"/>
</dbReference>
<dbReference type="InterPro" id="IPR011712">
    <property type="entry name" value="Sig_transdc_His_kin_sub3_dim/P"/>
</dbReference>
<dbReference type="EMBL" id="JBCGDC010000214">
    <property type="protein sequence ID" value="MFB6398220.1"/>
    <property type="molecule type" value="Genomic_DNA"/>
</dbReference>
<keyword evidence="4" id="KW-0808">Transferase</keyword>
<dbReference type="PANTHER" id="PTHR24421">
    <property type="entry name" value="NITRATE/NITRITE SENSOR PROTEIN NARX-RELATED"/>
    <property type="match status" value="1"/>
</dbReference>
<gene>
    <name evidence="11" type="ORF">AAFH96_34875</name>
</gene>
<name>A0ABV5D259_9ACTN</name>
<keyword evidence="6 11" id="KW-0418">Kinase</keyword>
<keyword evidence="9" id="KW-0812">Transmembrane</keyword>
<dbReference type="InterPro" id="IPR050482">
    <property type="entry name" value="Sensor_HK_TwoCompSys"/>
</dbReference>
<evidence type="ECO:0000313" key="12">
    <source>
        <dbReference type="Proteomes" id="UP001582793"/>
    </source>
</evidence>
<keyword evidence="9" id="KW-0472">Membrane</keyword>
<evidence type="ECO:0000256" key="5">
    <source>
        <dbReference type="ARBA" id="ARBA00022741"/>
    </source>
</evidence>
<evidence type="ECO:0000256" key="9">
    <source>
        <dbReference type="SAM" id="Phobius"/>
    </source>
</evidence>
<dbReference type="CDD" id="cd16917">
    <property type="entry name" value="HATPase_UhpB-NarQ-NarX-like"/>
    <property type="match status" value="1"/>
</dbReference>